<feature type="transmembrane region" description="Helical" evidence="1">
    <location>
        <begin position="32"/>
        <end position="50"/>
    </location>
</feature>
<accession>A0ABS1TTT2</accession>
<dbReference type="InterPro" id="IPR014509">
    <property type="entry name" value="YjdF-like"/>
</dbReference>
<gene>
    <name evidence="2" type="ORF">JK635_17350</name>
</gene>
<feature type="transmembrane region" description="Helical" evidence="1">
    <location>
        <begin position="120"/>
        <end position="143"/>
    </location>
</feature>
<organism evidence="2 3">
    <name type="scientific">Neobacillus paridis</name>
    <dbReference type="NCBI Taxonomy" id="2803862"/>
    <lineage>
        <taxon>Bacteria</taxon>
        <taxon>Bacillati</taxon>
        <taxon>Bacillota</taxon>
        <taxon>Bacilli</taxon>
        <taxon>Bacillales</taxon>
        <taxon>Bacillaceae</taxon>
        <taxon>Neobacillus</taxon>
    </lineage>
</organism>
<name>A0ABS1TTT2_9BACI</name>
<keyword evidence="1" id="KW-0812">Transmembrane</keyword>
<dbReference type="Proteomes" id="UP000623967">
    <property type="component" value="Unassembled WGS sequence"/>
</dbReference>
<keyword evidence="3" id="KW-1185">Reference proteome</keyword>
<evidence type="ECO:0000313" key="3">
    <source>
        <dbReference type="Proteomes" id="UP000623967"/>
    </source>
</evidence>
<evidence type="ECO:0000256" key="1">
    <source>
        <dbReference type="SAM" id="Phobius"/>
    </source>
</evidence>
<dbReference type="EMBL" id="JAESWB010000247">
    <property type="protein sequence ID" value="MBL4953953.1"/>
    <property type="molecule type" value="Genomic_DNA"/>
</dbReference>
<evidence type="ECO:0000313" key="2">
    <source>
        <dbReference type="EMBL" id="MBL4953953.1"/>
    </source>
</evidence>
<comment type="caution">
    <text evidence="2">The sequence shown here is derived from an EMBL/GenBank/DDBJ whole genome shotgun (WGS) entry which is preliminary data.</text>
</comment>
<sequence>MKRKMIIWLSILFICFMASLFAYYLIKNDSSRWQVALGGILASALPLLLLKLKDNPFNIPIILGYYLFLFCSLFLGSISSFYLHHKWWDSTLHFYKGVYIGFVGIALFKRLIPARVRRDVSVWILFLFVLSLGVLASVVWEIYEFVGDLTFTHTMQRGGNQDTMLDLLWGSAGGLLVSLYSLYRKKHV</sequence>
<proteinExistence type="predicted"/>
<protein>
    <submittedName>
        <fullName evidence="2">Membrane-spanning protein</fullName>
    </submittedName>
</protein>
<feature type="transmembrane region" description="Helical" evidence="1">
    <location>
        <begin position="90"/>
        <end position="108"/>
    </location>
</feature>
<reference evidence="2 3" key="1">
    <citation type="submission" date="2021-01" db="EMBL/GenBank/DDBJ databases">
        <title>Genome public.</title>
        <authorList>
            <person name="Liu C."/>
            <person name="Sun Q."/>
        </authorList>
    </citation>
    <scope>NUCLEOTIDE SEQUENCE [LARGE SCALE GENOMIC DNA]</scope>
    <source>
        <strain evidence="2 3">YIM B02564</strain>
    </source>
</reference>
<dbReference type="Pfam" id="PF09997">
    <property type="entry name" value="DUF2238"/>
    <property type="match status" value="1"/>
</dbReference>
<keyword evidence="1" id="KW-0472">Membrane</keyword>
<feature type="transmembrane region" description="Helical" evidence="1">
    <location>
        <begin position="163"/>
        <end position="183"/>
    </location>
</feature>
<dbReference type="RefSeq" id="WP_202655208.1">
    <property type="nucleotide sequence ID" value="NZ_JAESWB010000247.1"/>
</dbReference>
<feature type="transmembrane region" description="Helical" evidence="1">
    <location>
        <begin position="62"/>
        <end position="84"/>
    </location>
</feature>
<keyword evidence="1" id="KW-1133">Transmembrane helix</keyword>
<feature type="transmembrane region" description="Helical" evidence="1">
    <location>
        <begin position="7"/>
        <end position="26"/>
    </location>
</feature>